<dbReference type="Proteomes" id="UP001144096">
    <property type="component" value="Unassembled WGS sequence"/>
</dbReference>
<dbReference type="Pfam" id="PF10604">
    <property type="entry name" value="Polyketide_cyc2"/>
    <property type="match status" value="1"/>
</dbReference>
<dbReference type="SUPFAM" id="SSF55961">
    <property type="entry name" value="Bet v1-like"/>
    <property type="match status" value="1"/>
</dbReference>
<dbReference type="InterPro" id="IPR023393">
    <property type="entry name" value="START-like_dom_sf"/>
</dbReference>
<dbReference type="RefSeq" id="WP_257920320.1">
    <property type="nucleotide sequence ID" value="NZ_JAMXQV010000006.1"/>
</dbReference>
<dbReference type="AlphaFoldDB" id="A0A9X2SKR3"/>
<proteinExistence type="predicted"/>
<dbReference type="Gene3D" id="3.30.530.20">
    <property type="match status" value="1"/>
</dbReference>
<evidence type="ECO:0000313" key="1">
    <source>
        <dbReference type="EMBL" id="MCR6483685.1"/>
    </source>
</evidence>
<evidence type="ECO:0000313" key="2">
    <source>
        <dbReference type="Proteomes" id="UP001144096"/>
    </source>
</evidence>
<reference evidence="1" key="1">
    <citation type="submission" date="2022-06" db="EMBL/GenBank/DDBJ databases">
        <title>Amycolatopsis iheyaensis sp. nov., a new species of the genus Amycolatopsis isolated from soil in Iheya island, Japan.</title>
        <authorList>
            <person name="Ngamcharungchit C."/>
            <person name="Kanto H."/>
            <person name="Take A."/>
            <person name="Intra B."/>
            <person name="Matsumoto A."/>
            <person name="Panbangred W."/>
            <person name="Inahashi Y."/>
        </authorList>
    </citation>
    <scope>NUCLEOTIDE SEQUENCE</scope>
    <source>
        <strain evidence="1">OK19-0408</strain>
    </source>
</reference>
<organism evidence="1 2">
    <name type="scientific">Amycolatopsis iheyensis</name>
    <dbReference type="NCBI Taxonomy" id="2945988"/>
    <lineage>
        <taxon>Bacteria</taxon>
        <taxon>Bacillati</taxon>
        <taxon>Actinomycetota</taxon>
        <taxon>Actinomycetes</taxon>
        <taxon>Pseudonocardiales</taxon>
        <taxon>Pseudonocardiaceae</taxon>
        <taxon>Amycolatopsis</taxon>
    </lineage>
</organism>
<dbReference type="InterPro" id="IPR019587">
    <property type="entry name" value="Polyketide_cyclase/dehydratase"/>
</dbReference>
<sequence>MGSEPRVITATRLVQAPAARVFAHLADPGHHRALDTSGMIRGAAAPGPITHAGQVFVMNMHNALKGAHQVANHVVTFEPDRALGWAPAEPGHPPAGHTWTWRLEPAGDHCTAVSLTYDWSAFTHTSMLAHLPVVDREGLHASVAKLAEALVPPG</sequence>
<name>A0A9X2SKR3_9PSEU</name>
<accession>A0A9X2SKR3</accession>
<comment type="caution">
    <text evidence="1">The sequence shown here is derived from an EMBL/GenBank/DDBJ whole genome shotgun (WGS) entry which is preliminary data.</text>
</comment>
<keyword evidence="2" id="KW-1185">Reference proteome</keyword>
<dbReference type="EMBL" id="JAMXQV010000006">
    <property type="protein sequence ID" value="MCR6483685.1"/>
    <property type="molecule type" value="Genomic_DNA"/>
</dbReference>
<gene>
    <name evidence="1" type="ORF">M8542_12745</name>
</gene>
<protein>
    <submittedName>
        <fullName evidence="1">SRPBCC family protein</fullName>
    </submittedName>
</protein>